<keyword evidence="3" id="KW-1185">Reference proteome</keyword>
<dbReference type="EMBL" id="QPFP01000003">
    <property type="protein sequence ID" value="TEB38026.1"/>
    <property type="molecule type" value="Genomic_DNA"/>
</dbReference>
<protein>
    <submittedName>
        <fullName evidence="2">Uncharacterized protein</fullName>
    </submittedName>
</protein>
<evidence type="ECO:0000313" key="2">
    <source>
        <dbReference type="EMBL" id="TEB38026.1"/>
    </source>
</evidence>
<evidence type="ECO:0000256" key="1">
    <source>
        <dbReference type="SAM" id="MobiDB-lite"/>
    </source>
</evidence>
<comment type="caution">
    <text evidence="2">The sequence shown here is derived from an EMBL/GenBank/DDBJ whole genome shotgun (WGS) entry which is preliminary data.</text>
</comment>
<dbReference type="AlphaFoldDB" id="A0A4Y7TV24"/>
<sequence>MTGDPMWPHPVDATSGLSDAKFMCPCLPRPTLRTSFSAFLHTTTTFMNLILSFLYALQLALYGLCQSSGPPITPPGFTVTTSGDSEGVTSTSSTTVTGTRPTTTRSTTSGSGSTSVSTTTTADFPSLSSYPACVSNCLAIGVAKSNCTSVVDVGLFLHKTYVRNYLHLVFRPDFVQELFRCVTTDCPDELTSSEDLAQRFCNIAVRQSNTHIPRVYPNIEHYLNRSHFDNAVPSTNGHYGKLC</sequence>
<proteinExistence type="predicted"/>
<name>A0A4Y7TV24_COPMI</name>
<organism evidence="2 3">
    <name type="scientific">Coprinellus micaceus</name>
    <name type="common">Glistening ink-cap mushroom</name>
    <name type="synonym">Coprinus micaceus</name>
    <dbReference type="NCBI Taxonomy" id="71717"/>
    <lineage>
        <taxon>Eukaryota</taxon>
        <taxon>Fungi</taxon>
        <taxon>Dikarya</taxon>
        <taxon>Basidiomycota</taxon>
        <taxon>Agaricomycotina</taxon>
        <taxon>Agaricomycetes</taxon>
        <taxon>Agaricomycetidae</taxon>
        <taxon>Agaricales</taxon>
        <taxon>Agaricineae</taxon>
        <taxon>Psathyrellaceae</taxon>
        <taxon>Coprinellus</taxon>
    </lineage>
</organism>
<feature type="compositionally biased region" description="Low complexity" evidence="1">
    <location>
        <begin position="78"/>
        <end position="116"/>
    </location>
</feature>
<gene>
    <name evidence="2" type="ORF">FA13DRAFT_1770456</name>
</gene>
<dbReference type="OrthoDB" id="3267106at2759"/>
<reference evidence="2 3" key="1">
    <citation type="journal article" date="2019" name="Nat. Ecol. Evol.">
        <title>Megaphylogeny resolves global patterns of mushroom evolution.</title>
        <authorList>
            <person name="Varga T."/>
            <person name="Krizsan K."/>
            <person name="Foldi C."/>
            <person name="Dima B."/>
            <person name="Sanchez-Garcia M."/>
            <person name="Sanchez-Ramirez S."/>
            <person name="Szollosi G.J."/>
            <person name="Szarkandi J.G."/>
            <person name="Papp V."/>
            <person name="Albert L."/>
            <person name="Andreopoulos W."/>
            <person name="Angelini C."/>
            <person name="Antonin V."/>
            <person name="Barry K.W."/>
            <person name="Bougher N.L."/>
            <person name="Buchanan P."/>
            <person name="Buyck B."/>
            <person name="Bense V."/>
            <person name="Catcheside P."/>
            <person name="Chovatia M."/>
            <person name="Cooper J."/>
            <person name="Damon W."/>
            <person name="Desjardin D."/>
            <person name="Finy P."/>
            <person name="Geml J."/>
            <person name="Haridas S."/>
            <person name="Hughes K."/>
            <person name="Justo A."/>
            <person name="Karasinski D."/>
            <person name="Kautmanova I."/>
            <person name="Kiss B."/>
            <person name="Kocsube S."/>
            <person name="Kotiranta H."/>
            <person name="LaButti K.M."/>
            <person name="Lechner B.E."/>
            <person name="Liimatainen K."/>
            <person name="Lipzen A."/>
            <person name="Lukacs Z."/>
            <person name="Mihaltcheva S."/>
            <person name="Morgado L.N."/>
            <person name="Niskanen T."/>
            <person name="Noordeloos M.E."/>
            <person name="Ohm R.A."/>
            <person name="Ortiz-Santana B."/>
            <person name="Ovrebo C."/>
            <person name="Racz N."/>
            <person name="Riley R."/>
            <person name="Savchenko A."/>
            <person name="Shiryaev A."/>
            <person name="Soop K."/>
            <person name="Spirin V."/>
            <person name="Szebenyi C."/>
            <person name="Tomsovsky M."/>
            <person name="Tulloss R.E."/>
            <person name="Uehling J."/>
            <person name="Grigoriev I.V."/>
            <person name="Vagvolgyi C."/>
            <person name="Papp T."/>
            <person name="Martin F.M."/>
            <person name="Miettinen O."/>
            <person name="Hibbett D.S."/>
            <person name="Nagy L.G."/>
        </authorList>
    </citation>
    <scope>NUCLEOTIDE SEQUENCE [LARGE SCALE GENOMIC DNA]</scope>
    <source>
        <strain evidence="2 3">FP101781</strain>
    </source>
</reference>
<accession>A0A4Y7TV24</accession>
<feature type="region of interest" description="Disordered" evidence="1">
    <location>
        <begin position="75"/>
        <end position="116"/>
    </location>
</feature>
<dbReference type="Proteomes" id="UP000298030">
    <property type="component" value="Unassembled WGS sequence"/>
</dbReference>
<evidence type="ECO:0000313" key="3">
    <source>
        <dbReference type="Proteomes" id="UP000298030"/>
    </source>
</evidence>